<dbReference type="EMBL" id="RQTK01001294">
    <property type="protein sequence ID" value="RUS70968.1"/>
    <property type="molecule type" value="Genomic_DNA"/>
</dbReference>
<feature type="compositionally biased region" description="Polar residues" evidence="5">
    <location>
        <begin position="224"/>
        <end position="240"/>
    </location>
</feature>
<evidence type="ECO:0000256" key="3">
    <source>
        <dbReference type="ARBA" id="ARBA00022833"/>
    </source>
</evidence>
<evidence type="ECO:0000256" key="5">
    <source>
        <dbReference type="SAM" id="MobiDB-lite"/>
    </source>
</evidence>
<dbReference type="InterPro" id="IPR013087">
    <property type="entry name" value="Znf_C2H2_type"/>
</dbReference>
<protein>
    <recommendedName>
        <fullName evidence="6">C2H2-type domain-containing protein</fullName>
    </recommendedName>
</protein>
<feature type="domain" description="C2H2-type" evidence="6">
    <location>
        <begin position="83"/>
        <end position="110"/>
    </location>
</feature>
<keyword evidence="1" id="KW-0479">Metal-binding</keyword>
<reference evidence="7 8" key="1">
    <citation type="submission" date="2019-01" db="EMBL/GenBank/DDBJ databases">
        <title>A draft genome assembly of the solar-powered sea slug Elysia chlorotica.</title>
        <authorList>
            <person name="Cai H."/>
            <person name="Li Q."/>
            <person name="Fang X."/>
            <person name="Li J."/>
            <person name="Curtis N.E."/>
            <person name="Altenburger A."/>
            <person name="Shibata T."/>
            <person name="Feng M."/>
            <person name="Maeda T."/>
            <person name="Schwartz J.A."/>
            <person name="Shigenobu S."/>
            <person name="Lundholm N."/>
            <person name="Nishiyama T."/>
            <person name="Yang H."/>
            <person name="Hasebe M."/>
            <person name="Li S."/>
            <person name="Pierce S.K."/>
            <person name="Wang J."/>
        </authorList>
    </citation>
    <scope>NUCLEOTIDE SEQUENCE [LARGE SCALE GENOMIC DNA]</scope>
    <source>
        <strain evidence="7">EC2010</strain>
        <tissue evidence="7">Whole organism of an adult</tissue>
    </source>
</reference>
<feature type="domain" description="C2H2-type" evidence="6">
    <location>
        <begin position="55"/>
        <end position="82"/>
    </location>
</feature>
<accession>A0A3S0Z788</accession>
<feature type="compositionally biased region" description="Low complexity" evidence="5">
    <location>
        <begin position="593"/>
        <end position="621"/>
    </location>
</feature>
<feature type="compositionally biased region" description="Polar residues" evidence="5">
    <location>
        <begin position="461"/>
        <end position="473"/>
    </location>
</feature>
<dbReference type="AlphaFoldDB" id="A0A3S0Z788"/>
<feature type="compositionally biased region" description="Low complexity" evidence="5">
    <location>
        <begin position="530"/>
        <end position="585"/>
    </location>
</feature>
<evidence type="ECO:0000256" key="2">
    <source>
        <dbReference type="ARBA" id="ARBA00022771"/>
    </source>
</evidence>
<feature type="region of interest" description="Disordered" evidence="5">
    <location>
        <begin position="213"/>
        <end position="659"/>
    </location>
</feature>
<dbReference type="OrthoDB" id="8117402at2759"/>
<feature type="region of interest" description="Disordered" evidence="5">
    <location>
        <begin position="116"/>
        <end position="179"/>
    </location>
</feature>
<evidence type="ECO:0000313" key="7">
    <source>
        <dbReference type="EMBL" id="RUS70968.1"/>
    </source>
</evidence>
<dbReference type="PROSITE" id="PS50157">
    <property type="entry name" value="ZINC_FINGER_C2H2_2"/>
    <property type="match status" value="3"/>
</dbReference>
<keyword evidence="2 4" id="KW-0863">Zinc-finger</keyword>
<feature type="compositionally biased region" description="Polar residues" evidence="5">
    <location>
        <begin position="154"/>
        <end position="174"/>
    </location>
</feature>
<dbReference type="GO" id="GO:0001228">
    <property type="term" value="F:DNA-binding transcription activator activity, RNA polymerase II-specific"/>
    <property type="evidence" value="ECO:0007669"/>
    <property type="project" value="TreeGrafter"/>
</dbReference>
<feature type="domain" description="C2H2-type" evidence="6">
    <location>
        <begin position="27"/>
        <end position="54"/>
    </location>
</feature>
<dbReference type="SUPFAM" id="SSF57667">
    <property type="entry name" value="beta-beta-alpha zinc fingers"/>
    <property type="match status" value="1"/>
</dbReference>
<dbReference type="PROSITE" id="PS00028">
    <property type="entry name" value="ZINC_FINGER_C2H2_1"/>
    <property type="match status" value="2"/>
</dbReference>
<feature type="compositionally biased region" description="Polar residues" evidence="5">
    <location>
        <begin position="412"/>
        <end position="422"/>
    </location>
</feature>
<feature type="compositionally biased region" description="Polar residues" evidence="5">
    <location>
        <begin position="622"/>
        <end position="644"/>
    </location>
</feature>
<evidence type="ECO:0000313" key="8">
    <source>
        <dbReference type="Proteomes" id="UP000271974"/>
    </source>
</evidence>
<dbReference type="FunFam" id="3.30.160.60:FF:000446">
    <property type="entry name" value="Zinc finger protein"/>
    <property type="match status" value="1"/>
</dbReference>
<dbReference type="GO" id="GO:0000978">
    <property type="term" value="F:RNA polymerase II cis-regulatory region sequence-specific DNA binding"/>
    <property type="evidence" value="ECO:0007669"/>
    <property type="project" value="TreeGrafter"/>
</dbReference>
<sequence>MERESESGSDDMYSPIVKKEEDGTDRFGCRLCSRTLASRNSFGLHIRRHKEEKTKVCKFCGKAFHTGQELKSHERTHTGERPYKCEICYSSFSHFGSALIHRKSHASRGETDPFAIVNGEIQYPPSFKKPRSNSTERKEGTGSPKRKRLKKNSGDVSSSSFDDMQDNTPSNSDQPLRRSSLDVNFEREQSGSDTGAPNRRHSLNDQVLATGNGMEIGKPAFSSPVGSSTPHYQTPSSYDNLYNRKAAENMPPAHISSPDQLPSFYGAPAGYSRTPAQNSQAIVGSGLEPSQFYTPQGPMDRDQHSFRSAQPEQDGYFSPQHQSQPAQLLPQQQQHQSQPTQLLPQHHQQHQHQSQPTQLLQQQHQQKFEYQSGSGEVAYSQRAQQQQHREPPPGYRPRVSGGSDNGGVSGQPFKSSSPSTEIVKSLLQHYNLPEGQPGAEFGHQPHYPQEQQGYGVDRSPLTYSEQPHLQQSHPVGYAEHGSTQLNYQGQNPPPYNPGVQGQQQQFYSSPQHQPPMYPGPMVNRHEHFSPQHQTQHQQKTQPQTFDPQQGPHQSPQHQVFNQHQQHQQHQHQQSPQHQVFNQHQQQHQHRQSPQHQTLPQQKQLQQQQQTQILNNQPQQNTSGMAPNTAVQSSGPQPNLAQNLQPLPKISSLARDLPRS</sequence>
<dbReference type="InterPro" id="IPR036236">
    <property type="entry name" value="Znf_C2H2_sf"/>
</dbReference>
<gene>
    <name evidence="7" type="ORF">EGW08_021269</name>
</gene>
<proteinExistence type="predicted"/>
<organism evidence="7 8">
    <name type="scientific">Elysia chlorotica</name>
    <name type="common">Eastern emerald elysia</name>
    <name type="synonym">Sea slug</name>
    <dbReference type="NCBI Taxonomy" id="188477"/>
    <lineage>
        <taxon>Eukaryota</taxon>
        <taxon>Metazoa</taxon>
        <taxon>Spiralia</taxon>
        <taxon>Lophotrochozoa</taxon>
        <taxon>Mollusca</taxon>
        <taxon>Gastropoda</taxon>
        <taxon>Heterobranchia</taxon>
        <taxon>Euthyneura</taxon>
        <taxon>Panpulmonata</taxon>
        <taxon>Sacoglossa</taxon>
        <taxon>Placobranchoidea</taxon>
        <taxon>Plakobranchidae</taxon>
        <taxon>Elysia</taxon>
    </lineage>
</organism>
<evidence type="ECO:0000256" key="1">
    <source>
        <dbReference type="ARBA" id="ARBA00022723"/>
    </source>
</evidence>
<name>A0A3S0Z788_ELYCH</name>
<keyword evidence="3" id="KW-0862">Zinc</keyword>
<dbReference type="SMART" id="SM00355">
    <property type="entry name" value="ZnF_C2H2"/>
    <property type="match status" value="3"/>
</dbReference>
<dbReference type="PANTHER" id="PTHR46451:SF1">
    <property type="entry name" value="RAS-RESPONSIVE ELEMENT-BINDING PROTEIN 1"/>
    <property type="match status" value="1"/>
</dbReference>
<dbReference type="Gene3D" id="3.30.160.60">
    <property type="entry name" value="Classic Zinc Finger"/>
    <property type="match status" value="2"/>
</dbReference>
<dbReference type="InterPro" id="IPR052795">
    <property type="entry name" value="RREB1"/>
</dbReference>
<evidence type="ECO:0000256" key="4">
    <source>
        <dbReference type="PROSITE-ProRule" id="PRU00042"/>
    </source>
</evidence>
<evidence type="ECO:0000259" key="6">
    <source>
        <dbReference type="PROSITE" id="PS50157"/>
    </source>
</evidence>
<feature type="compositionally biased region" description="Low complexity" evidence="5">
    <location>
        <begin position="497"/>
        <end position="511"/>
    </location>
</feature>
<dbReference type="PANTHER" id="PTHR46451">
    <property type="entry name" value="RAS-RESPONSIVE ELEMENT-BINDING PROTEIN 1"/>
    <property type="match status" value="1"/>
</dbReference>
<dbReference type="Proteomes" id="UP000271974">
    <property type="component" value="Unassembled WGS sequence"/>
</dbReference>
<dbReference type="GO" id="GO:0005634">
    <property type="term" value="C:nucleus"/>
    <property type="evidence" value="ECO:0007669"/>
    <property type="project" value="TreeGrafter"/>
</dbReference>
<dbReference type="GO" id="GO:0008270">
    <property type="term" value="F:zinc ion binding"/>
    <property type="evidence" value="ECO:0007669"/>
    <property type="project" value="UniProtKB-KW"/>
</dbReference>
<comment type="caution">
    <text evidence="7">The sequence shown here is derived from an EMBL/GenBank/DDBJ whole genome shotgun (WGS) entry which is preliminary data.</text>
</comment>
<keyword evidence="8" id="KW-1185">Reference proteome</keyword>
<feature type="compositionally biased region" description="Low complexity" evidence="5">
    <location>
        <begin position="318"/>
        <end position="365"/>
    </location>
</feature>